<keyword evidence="15" id="KW-1185">Reference proteome</keyword>
<evidence type="ECO:0000256" key="7">
    <source>
        <dbReference type="ARBA" id="ARBA00051284"/>
    </source>
</evidence>
<evidence type="ECO:0000313" key="14">
    <source>
        <dbReference type="EMBL" id="GMR58274.1"/>
    </source>
</evidence>
<evidence type="ECO:0000256" key="12">
    <source>
        <dbReference type="ARBA" id="ARBA00052491"/>
    </source>
</evidence>
<feature type="domain" description="N-acetyltransferase" evidence="13">
    <location>
        <begin position="74"/>
        <end position="228"/>
    </location>
</feature>
<dbReference type="GO" id="GO:0004059">
    <property type="term" value="F:aralkylamine N-acetyltransferase activity"/>
    <property type="evidence" value="ECO:0007669"/>
    <property type="project" value="UniProtKB-EC"/>
</dbReference>
<dbReference type="SUPFAM" id="SSF55729">
    <property type="entry name" value="Acyl-CoA N-acyltransferases (Nat)"/>
    <property type="match status" value="1"/>
</dbReference>
<comment type="catalytic activity">
    <reaction evidence="10">
        <text>serotonin + hexadecanoyl-CoA = N-hexadecanoyl-serotonin + CoA + H(+)</text>
        <dbReference type="Rhea" id="RHEA:51384"/>
        <dbReference type="ChEBI" id="CHEBI:15378"/>
        <dbReference type="ChEBI" id="CHEBI:57287"/>
        <dbReference type="ChEBI" id="CHEBI:57379"/>
        <dbReference type="ChEBI" id="CHEBI:134059"/>
        <dbReference type="ChEBI" id="CHEBI:350546"/>
    </reaction>
    <physiologicalReaction direction="left-to-right" evidence="10">
        <dbReference type="Rhea" id="RHEA:51385"/>
    </physiologicalReaction>
</comment>
<accession>A0AAN5IB89</accession>
<reference evidence="15" key="1">
    <citation type="submission" date="2022-10" db="EMBL/GenBank/DDBJ databases">
        <title>Genome assembly of Pristionchus species.</title>
        <authorList>
            <person name="Yoshida K."/>
            <person name="Sommer R.J."/>
        </authorList>
    </citation>
    <scope>NUCLEOTIDE SEQUENCE [LARGE SCALE GENOMIC DNA]</scope>
    <source>
        <strain evidence="15">RS5460</strain>
    </source>
</reference>
<dbReference type="EMBL" id="BTRK01000006">
    <property type="protein sequence ID" value="GMR58274.1"/>
    <property type="molecule type" value="Genomic_DNA"/>
</dbReference>
<comment type="caution">
    <text evidence="14">The sequence shown here is derived from an EMBL/GenBank/DDBJ whole genome shotgun (WGS) entry which is preliminary data.</text>
</comment>
<dbReference type="Pfam" id="PF00583">
    <property type="entry name" value="Acetyltransf_1"/>
    <property type="match status" value="1"/>
</dbReference>
<evidence type="ECO:0000256" key="5">
    <source>
        <dbReference type="ARBA" id="ARBA00050189"/>
    </source>
</evidence>
<dbReference type="InterPro" id="IPR000182">
    <property type="entry name" value="GNAT_dom"/>
</dbReference>
<comment type="pathway">
    <text evidence="2">Aromatic compound metabolism; melatonin biosynthesis; melatonin from serotonin: step 1/2.</text>
</comment>
<evidence type="ECO:0000256" key="10">
    <source>
        <dbReference type="ARBA" id="ARBA00052178"/>
    </source>
</evidence>
<evidence type="ECO:0000313" key="15">
    <source>
        <dbReference type="Proteomes" id="UP001328107"/>
    </source>
</evidence>
<protein>
    <recommendedName>
        <fullName evidence="4">aralkylamine N-acetyltransferase</fullName>
        <ecNumber evidence="4">2.3.1.87</ecNumber>
    </recommendedName>
</protein>
<evidence type="ECO:0000256" key="4">
    <source>
        <dbReference type="ARBA" id="ARBA00039114"/>
    </source>
</evidence>
<organism evidence="14 15">
    <name type="scientific">Pristionchus mayeri</name>
    <dbReference type="NCBI Taxonomy" id="1317129"/>
    <lineage>
        <taxon>Eukaryota</taxon>
        <taxon>Metazoa</taxon>
        <taxon>Ecdysozoa</taxon>
        <taxon>Nematoda</taxon>
        <taxon>Chromadorea</taxon>
        <taxon>Rhabditida</taxon>
        <taxon>Rhabditina</taxon>
        <taxon>Diplogasteromorpha</taxon>
        <taxon>Diplogasteroidea</taxon>
        <taxon>Neodiplogasteridae</taxon>
        <taxon>Pristionchus</taxon>
    </lineage>
</organism>
<gene>
    <name evidence="14" type="ORF">PMAYCL1PPCAC_28469</name>
</gene>
<proteinExistence type="inferred from homology"/>
<evidence type="ECO:0000256" key="3">
    <source>
        <dbReference type="ARBA" id="ARBA00038182"/>
    </source>
</evidence>
<dbReference type="FunFam" id="3.40.630.30:FF:000046">
    <property type="entry name" value="Dopamine N-acetyltransferase"/>
    <property type="match status" value="1"/>
</dbReference>
<dbReference type="Gene3D" id="3.40.630.30">
    <property type="match status" value="1"/>
</dbReference>
<dbReference type="PROSITE" id="PS51186">
    <property type="entry name" value="GNAT"/>
    <property type="match status" value="1"/>
</dbReference>
<evidence type="ECO:0000256" key="2">
    <source>
        <dbReference type="ARBA" id="ARBA00037926"/>
    </source>
</evidence>
<name>A0AAN5IB89_9BILA</name>
<dbReference type="AlphaFoldDB" id="A0AAN5IB89"/>
<comment type="catalytic activity">
    <reaction evidence="6">
        <text>serotonin + octadecanoyl-CoA = N-octadecanoyl-serotonin + CoA + H(+)</text>
        <dbReference type="Rhea" id="RHEA:51400"/>
        <dbReference type="ChEBI" id="CHEBI:15378"/>
        <dbReference type="ChEBI" id="CHEBI:57287"/>
        <dbReference type="ChEBI" id="CHEBI:57394"/>
        <dbReference type="ChEBI" id="CHEBI:134065"/>
        <dbReference type="ChEBI" id="CHEBI:350546"/>
    </reaction>
    <physiologicalReaction direction="left-to-right" evidence="6">
        <dbReference type="Rhea" id="RHEA:51401"/>
    </physiologicalReaction>
</comment>
<comment type="catalytic activity">
    <reaction evidence="9">
        <text>serotonin + (9Z)-octadecenoyl-CoA = N-(9Z-octadecenoyl)-serotonin + CoA + H(+)</text>
        <dbReference type="Rhea" id="RHEA:51392"/>
        <dbReference type="ChEBI" id="CHEBI:15378"/>
        <dbReference type="ChEBI" id="CHEBI:57287"/>
        <dbReference type="ChEBI" id="CHEBI:57387"/>
        <dbReference type="ChEBI" id="CHEBI:134064"/>
        <dbReference type="ChEBI" id="CHEBI:350546"/>
    </reaction>
    <physiologicalReaction direction="left-to-right" evidence="9">
        <dbReference type="Rhea" id="RHEA:51393"/>
    </physiologicalReaction>
</comment>
<dbReference type="PANTHER" id="PTHR20905:SF1">
    <property type="entry name" value="AT07410P-RELATED"/>
    <property type="match status" value="1"/>
</dbReference>
<evidence type="ECO:0000256" key="6">
    <source>
        <dbReference type="ARBA" id="ARBA00050849"/>
    </source>
</evidence>
<comment type="catalytic activity">
    <reaction evidence="5">
        <text>dopamine + (9Z)-octadecenoyl-CoA = N-(9Z-octadecanoyl)-dopamine + CoA + H(+)</text>
        <dbReference type="Rhea" id="RHEA:51380"/>
        <dbReference type="ChEBI" id="CHEBI:15378"/>
        <dbReference type="ChEBI" id="CHEBI:31883"/>
        <dbReference type="ChEBI" id="CHEBI:57287"/>
        <dbReference type="ChEBI" id="CHEBI:57387"/>
        <dbReference type="ChEBI" id="CHEBI:59905"/>
    </reaction>
    <physiologicalReaction direction="left-to-right" evidence="5">
        <dbReference type="Rhea" id="RHEA:51381"/>
    </physiologicalReaction>
</comment>
<comment type="similarity">
    <text evidence="3">Belongs to the acetyltransferase family. AANAT subfamily.</text>
</comment>
<keyword evidence="1" id="KW-0808">Transferase</keyword>
<evidence type="ECO:0000256" key="8">
    <source>
        <dbReference type="ARBA" id="ARBA00051711"/>
    </source>
</evidence>
<evidence type="ECO:0000259" key="13">
    <source>
        <dbReference type="PROSITE" id="PS51186"/>
    </source>
</evidence>
<comment type="catalytic activity">
    <reaction evidence="12">
        <text>serotonin + acetyl-CoA = N-acetylserotonin + CoA + H(+)</text>
        <dbReference type="Rhea" id="RHEA:25217"/>
        <dbReference type="ChEBI" id="CHEBI:15378"/>
        <dbReference type="ChEBI" id="CHEBI:17697"/>
        <dbReference type="ChEBI" id="CHEBI:57287"/>
        <dbReference type="ChEBI" id="CHEBI:57288"/>
        <dbReference type="ChEBI" id="CHEBI:350546"/>
        <dbReference type="EC" id="2.3.1.87"/>
    </reaction>
    <physiologicalReaction direction="left-to-right" evidence="12">
        <dbReference type="Rhea" id="RHEA:25218"/>
    </physiologicalReaction>
</comment>
<dbReference type="CDD" id="cd04301">
    <property type="entry name" value="NAT_SF"/>
    <property type="match status" value="1"/>
</dbReference>
<dbReference type="EC" id="2.3.1.87" evidence="4"/>
<comment type="catalytic activity">
    <reaction evidence="8">
        <text>dopamine + acetyl-CoA = N-acetyldopamine + CoA + H(+)</text>
        <dbReference type="Rhea" id="RHEA:51388"/>
        <dbReference type="ChEBI" id="CHEBI:15378"/>
        <dbReference type="ChEBI" id="CHEBI:57287"/>
        <dbReference type="ChEBI" id="CHEBI:57288"/>
        <dbReference type="ChEBI" id="CHEBI:59905"/>
        <dbReference type="ChEBI" id="CHEBI:125678"/>
    </reaction>
    <physiologicalReaction direction="left-to-right" evidence="8">
        <dbReference type="Rhea" id="RHEA:51389"/>
    </physiologicalReaction>
</comment>
<sequence>MDEIRYVAGLPYSEEVLNFLLNKFRVQEPITLSLDATVEDVHAFFTDLRDGGIENSIVAVTRSENSLEDELVGICLNHVDPKTEEHHSGNEFDPFKDYKEEVDTGPYKERNANRLNAFIGALEGDVHYTLGRVDRIFHVDVICVDRAYSRQGIASELLRRSLQHGRDLGCDRVSTVATAQASQHLFRKAGFYTIRELPFSCFRENRIPIFRNLPDGGRSGLLMAYTLKDDEEEDMR</sequence>
<comment type="catalytic activity">
    <reaction evidence="7">
        <text>serotonin + (5Z,8Z,11Z,14Z)-eicosatetraenoyl-CoA = N-[(5Z,8Z,11Z,14Z)-eicosatetraenoyl]-serotonin + CoA + H(+)</text>
        <dbReference type="Rhea" id="RHEA:51396"/>
        <dbReference type="ChEBI" id="CHEBI:15378"/>
        <dbReference type="ChEBI" id="CHEBI:57287"/>
        <dbReference type="ChEBI" id="CHEBI:57368"/>
        <dbReference type="ChEBI" id="CHEBI:132255"/>
        <dbReference type="ChEBI" id="CHEBI:350546"/>
    </reaction>
    <physiologicalReaction direction="left-to-right" evidence="7">
        <dbReference type="Rhea" id="RHEA:51397"/>
    </physiologicalReaction>
</comment>
<dbReference type="Proteomes" id="UP001328107">
    <property type="component" value="Unassembled WGS sequence"/>
</dbReference>
<evidence type="ECO:0000256" key="11">
    <source>
        <dbReference type="ARBA" id="ARBA00052335"/>
    </source>
</evidence>
<comment type="catalytic activity">
    <reaction evidence="11">
        <text>dopamine + hexadecanoyl-CoA = N-hexadecanoyl-dopamine + CoA + H(+)</text>
        <dbReference type="Rhea" id="RHEA:51376"/>
        <dbReference type="ChEBI" id="CHEBI:15378"/>
        <dbReference type="ChEBI" id="CHEBI:57287"/>
        <dbReference type="ChEBI" id="CHEBI:57379"/>
        <dbReference type="ChEBI" id="CHEBI:59905"/>
        <dbReference type="ChEBI" id="CHEBI:134058"/>
    </reaction>
    <physiologicalReaction direction="left-to-right" evidence="11">
        <dbReference type="Rhea" id="RHEA:51377"/>
    </physiologicalReaction>
</comment>
<dbReference type="PANTHER" id="PTHR20905">
    <property type="entry name" value="N-ACETYLTRANSFERASE-RELATED"/>
    <property type="match status" value="1"/>
</dbReference>
<evidence type="ECO:0000256" key="1">
    <source>
        <dbReference type="ARBA" id="ARBA00022679"/>
    </source>
</evidence>
<evidence type="ECO:0000256" key="9">
    <source>
        <dbReference type="ARBA" id="ARBA00051823"/>
    </source>
</evidence>
<dbReference type="InterPro" id="IPR016181">
    <property type="entry name" value="Acyl_CoA_acyltransferase"/>
</dbReference>